<evidence type="ECO:0000313" key="11">
    <source>
        <dbReference type="Proteomes" id="UP001227317"/>
    </source>
</evidence>
<feature type="binding site" evidence="8">
    <location>
        <position position="4"/>
    </location>
    <ligand>
        <name>Mg(2+)</name>
        <dbReference type="ChEBI" id="CHEBI:18420"/>
    </ligand>
</feature>
<protein>
    <recommendedName>
        <fullName evidence="8">Ribonuclease VapC</fullName>
        <shortName evidence="8">RNase VapC</shortName>
        <ecNumber evidence="8">3.1.-.-</ecNumber>
    </recommendedName>
    <alternativeName>
        <fullName evidence="8">Toxin VapC</fullName>
    </alternativeName>
</protein>
<dbReference type="InterPro" id="IPR050556">
    <property type="entry name" value="Type_II_TA_system_RNase"/>
</dbReference>
<evidence type="ECO:0000256" key="3">
    <source>
        <dbReference type="ARBA" id="ARBA00022722"/>
    </source>
</evidence>
<evidence type="ECO:0000313" key="10">
    <source>
        <dbReference type="EMBL" id="MDQ2102851.1"/>
    </source>
</evidence>
<dbReference type="EC" id="3.1.-.-" evidence="8"/>
<keyword evidence="11" id="KW-1185">Reference proteome</keyword>
<dbReference type="InterPro" id="IPR029060">
    <property type="entry name" value="PIN-like_dom_sf"/>
</dbReference>
<keyword evidence="5 8" id="KW-0378">Hydrolase</keyword>
<evidence type="ECO:0000259" key="9">
    <source>
        <dbReference type="Pfam" id="PF01850"/>
    </source>
</evidence>
<evidence type="ECO:0000256" key="1">
    <source>
        <dbReference type="ARBA" id="ARBA00001946"/>
    </source>
</evidence>
<feature type="domain" description="PIN" evidence="9">
    <location>
        <begin position="1"/>
        <end position="119"/>
    </location>
</feature>
<proteinExistence type="inferred from homology"/>
<feature type="binding site" evidence="8">
    <location>
        <position position="97"/>
    </location>
    <ligand>
        <name>Mg(2+)</name>
        <dbReference type="ChEBI" id="CHEBI:18420"/>
    </ligand>
</feature>
<dbReference type="Pfam" id="PF01850">
    <property type="entry name" value="PIN"/>
    <property type="match status" value="1"/>
</dbReference>
<dbReference type="InterPro" id="IPR022907">
    <property type="entry name" value="VapC_family"/>
</dbReference>
<evidence type="ECO:0000256" key="8">
    <source>
        <dbReference type="HAMAP-Rule" id="MF_00265"/>
    </source>
</evidence>
<dbReference type="HAMAP" id="MF_00265">
    <property type="entry name" value="VapC_Nob1"/>
    <property type="match status" value="1"/>
</dbReference>
<gene>
    <name evidence="8" type="primary">vapC</name>
    <name evidence="10" type="ORF">QSG27_09125</name>
</gene>
<evidence type="ECO:0000256" key="4">
    <source>
        <dbReference type="ARBA" id="ARBA00022723"/>
    </source>
</evidence>
<reference evidence="10 11" key="1">
    <citation type="submission" date="2023-06" db="EMBL/GenBank/DDBJ databases">
        <title>Azospirillum isscasensis sp.nov, a bacterium isolated from rhizosphere soil of rice.</title>
        <authorList>
            <person name="Wang H."/>
        </authorList>
    </citation>
    <scope>NUCLEOTIDE SEQUENCE [LARGE SCALE GENOMIC DNA]</scope>
    <source>
        <strain evidence="10 11">C340-1</strain>
    </source>
</reference>
<keyword evidence="8" id="KW-0800">Toxin</keyword>
<accession>A0ABU0WFD4</accession>
<dbReference type="EMBL" id="JAUJFI010000031">
    <property type="protein sequence ID" value="MDQ2102851.1"/>
    <property type="molecule type" value="Genomic_DNA"/>
</dbReference>
<evidence type="ECO:0000256" key="7">
    <source>
        <dbReference type="ARBA" id="ARBA00038093"/>
    </source>
</evidence>
<dbReference type="PANTHER" id="PTHR33653:SF1">
    <property type="entry name" value="RIBONUCLEASE VAPC2"/>
    <property type="match status" value="1"/>
</dbReference>
<comment type="cofactor">
    <cofactor evidence="1 8">
        <name>Mg(2+)</name>
        <dbReference type="ChEBI" id="CHEBI:18420"/>
    </cofactor>
</comment>
<dbReference type="Gene3D" id="3.40.50.1010">
    <property type="entry name" value="5'-nuclease"/>
    <property type="match status" value="1"/>
</dbReference>
<dbReference type="InterPro" id="IPR002716">
    <property type="entry name" value="PIN_dom"/>
</dbReference>
<evidence type="ECO:0000256" key="5">
    <source>
        <dbReference type="ARBA" id="ARBA00022801"/>
    </source>
</evidence>
<dbReference type="SUPFAM" id="SSF88723">
    <property type="entry name" value="PIN domain-like"/>
    <property type="match status" value="1"/>
</dbReference>
<comment type="caution">
    <text evidence="10">The sequence shown here is derived from an EMBL/GenBank/DDBJ whole genome shotgun (WGS) entry which is preliminary data.</text>
</comment>
<dbReference type="RefSeq" id="WP_306705329.1">
    <property type="nucleotide sequence ID" value="NZ_JAUJFI010000031.1"/>
</dbReference>
<dbReference type="CDD" id="cd09871">
    <property type="entry name" value="PIN_MtVapC28-VapC30-like"/>
    <property type="match status" value="1"/>
</dbReference>
<comment type="function">
    <text evidence="8">Toxic component of a toxin-antitoxin (TA) system. An RNase.</text>
</comment>
<dbReference type="PANTHER" id="PTHR33653">
    <property type="entry name" value="RIBONUCLEASE VAPC2"/>
    <property type="match status" value="1"/>
</dbReference>
<comment type="similarity">
    <text evidence="7 8">Belongs to the PINc/VapC protein family.</text>
</comment>
<dbReference type="Proteomes" id="UP001227317">
    <property type="component" value="Unassembled WGS sequence"/>
</dbReference>
<sequence>MVVDTSAIMAILLAEPDAARYARAIGAADVRLISAATVLECSIVAIARFGNDATLAAWMADHAFEVVAVDATQAGLARDAFLRFGKGRHPAGLNYGDCFSYALAKTTNEPLLFKGNDFPLTDLTPALGALQ</sequence>
<keyword evidence="2 8" id="KW-1277">Toxin-antitoxin system</keyword>
<organism evidence="10 11">
    <name type="scientific">Azospirillum isscasi</name>
    <dbReference type="NCBI Taxonomy" id="3053926"/>
    <lineage>
        <taxon>Bacteria</taxon>
        <taxon>Pseudomonadati</taxon>
        <taxon>Pseudomonadota</taxon>
        <taxon>Alphaproteobacteria</taxon>
        <taxon>Rhodospirillales</taxon>
        <taxon>Azospirillaceae</taxon>
        <taxon>Azospirillum</taxon>
    </lineage>
</organism>
<evidence type="ECO:0000256" key="6">
    <source>
        <dbReference type="ARBA" id="ARBA00022842"/>
    </source>
</evidence>
<keyword evidence="3 8" id="KW-0540">Nuclease</keyword>
<keyword evidence="4 8" id="KW-0479">Metal-binding</keyword>
<evidence type="ECO:0000256" key="2">
    <source>
        <dbReference type="ARBA" id="ARBA00022649"/>
    </source>
</evidence>
<name>A0ABU0WFD4_9PROT</name>
<keyword evidence="6 8" id="KW-0460">Magnesium</keyword>